<dbReference type="InterPro" id="IPR006674">
    <property type="entry name" value="HD_domain"/>
</dbReference>
<accession>A0ABZ2YGF7</accession>
<evidence type="ECO:0000313" key="4">
    <source>
        <dbReference type="EMBL" id="WZL77241.1"/>
    </source>
</evidence>
<dbReference type="SMART" id="SM00471">
    <property type="entry name" value="HDc"/>
    <property type="match status" value="1"/>
</dbReference>
<dbReference type="InterPro" id="IPR026875">
    <property type="entry name" value="PHydrolase_assoc_dom"/>
</dbReference>
<dbReference type="InterPro" id="IPR003607">
    <property type="entry name" value="HD/PDEase_dom"/>
</dbReference>
<evidence type="ECO:0000256" key="2">
    <source>
        <dbReference type="HAMAP-Rule" id="MF_01212"/>
    </source>
</evidence>
<comment type="similarity">
    <text evidence="2">Belongs to the dGTPase family. Type 2 subfamily.</text>
</comment>
<keyword evidence="1 2" id="KW-0378">Hydrolase</keyword>
<dbReference type="NCBIfam" id="TIGR01353">
    <property type="entry name" value="dGTP_triPase"/>
    <property type="match status" value="1"/>
</dbReference>
<proteinExistence type="inferred from homology"/>
<dbReference type="NCBIfam" id="NF002327">
    <property type="entry name" value="PRK01286.1-2"/>
    <property type="match status" value="1"/>
</dbReference>
<gene>
    <name evidence="4" type="ORF">QBE54_05735</name>
</gene>
<keyword evidence="5" id="KW-1185">Reference proteome</keyword>
<dbReference type="Proteomes" id="UP001461341">
    <property type="component" value="Chromosome"/>
</dbReference>
<dbReference type="Pfam" id="PF13286">
    <property type="entry name" value="HD_assoc"/>
    <property type="match status" value="1"/>
</dbReference>
<name>A0ABZ2YGF7_9BACT</name>
<protein>
    <recommendedName>
        <fullName evidence="2">Deoxyguanosinetriphosphate triphosphohydrolase-like protein</fullName>
    </recommendedName>
</protein>
<dbReference type="Pfam" id="PF01966">
    <property type="entry name" value="HD"/>
    <property type="match status" value="1"/>
</dbReference>
<sequence length="362" mass="41917">MKIEEIKRFWEEKERELLSPYATLSSQSRGRKYPEAECDLRNAFQRDRDRIIHSKAFRRLKHKTQVFLSPEGDHYRTRLTHTLEVAQIARTIARALRLNEDLTEAIALGHDLGHTPFGHAGEEALNEVYPEGFRHNEQSLRVVDLLERDGQGLNLTWEVRDGILKHSKTHSSTLLCSEEDLPATLEGQVVRLADVIAYVNHDIDDALRAGLIREAELPRNSIAVLGSTHRERIDHMVKDVVLSSINSDRITMSQETREATEELRSFLFQRVYFSDEQVRVRSKAKRLIKDLYLFFLEHPDFFQKECSFCLPKEVSLDRIICDFISGMTDRYALYMYKKYFLPDPWPQQGSGPGSGEANRKAE</sequence>
<dbReference type="HAMAP" id="MF_01212">
    <property type="entry name" value="dGTPase_type2"/>
    <property type="match status" value="1"/>
</dbReference>
<feature type="domain" description="HD" evidence="3">
    <location>
        <begin position="78"/>
        <end position="199"/>
    </location>
</feature>
<reference evidence="4 5" key="1">
    <citation type="submission" date="2023-03" db="EMBL/GenBank/DDBJ databases">
        <title>Novel Species.</title>
        <authorList>
            <person name="Ma S."/>
        </authorList>
    </citation>
    <scope>NUCLEOTIDE SEQUENCE [LARGE SCALE GENOMIC DNA]</scope>
    <source>
        <strain evidence="4 5">B11</strain>
    </source>
</reference>
<dbReference type="PANTHER" id="PTHR35795">
    <property type="entry name" value="SLR1885 PROTEIN"/>
    <property type="match status" value="1"/>
</dbReference>
<dbReference type="PANTHER" id="PTHR35795:SF1">
    <property type="entry name" value="BIS(5'-NUCLEOSYL)-TETRAPHOSPHATASE, SYMMETRICAL"/>
    <property type="match status" value="1"/>
</dbReference>
<dbReference type="PROSITE" id="PS51831">
    <property type="entry name" value="HD"/>
    <property type="match status" value="1"/>
</dbReference>
<dbReference type="Gene3D" id="1.10.3210.10">
    <property type="entry name" value="Hypothetical protein af1432"/>
    <property type="match status" value="1"/>
</dbReference>
<dbReference type="InterPro" id="IPR051094">
    <property type="entry name" value="Diverse_Catalytic_Enzymes"/>
</dbReference>
<dbReference type="SUPFAM" id="SSF109604">
    <property type="entry name" value="HD-domain/PDEase-like"/>
    <property type="match status" value="1"/>
</dbReference>
<dbReference type="InterPro" id="IPR023023">
    <property type="entry name" value="dNTPase_2"/>
</dbReference>
<dbReference type="EMBL" id="CP121689">
    <property type="protein sequence ID" value="WZL77241.1"/>
    <property type="molecule type" value="Genomic_DNA"/>
</dbReference>
<evidence type="ECO:0000259" key="3">
    <source>
        <dbReference type="PROSITE" id="PS51831"/>
    </source>
</evidence>
<dbReference type="CDD" id="cd00077">
    <property type="entry name" value="HDc"/>
    <property type="match status" value="1"/>
</dbReference>
<evidence type="ECO:0000256" key="1">
    <source>
        <dbReference type="ARBA" id="ARBA00022801"/>
    </source>
</evidence>
<dbReference type="InterPro" id="IPR006261">
    <property type="entry name" value="dGTPase"/>
</dbReference>
<organism evidence="4 5">
    <name type="scientific">Thermatribacter velox</name>
    <dbReference type="NCBI Taxonomy" id="3039681"/>
    <lineage>
        <taxon>Bacteria</taxon>
        <taxon>Pseudomonadati</taxon>
        <taxon>Atribacterota</taxon>
        <taxon>Atribacteria</taxon>
        <taxon>Atribacterales</taxon>
        <taxon>Thermatribacteraceae</taxon>
        <taxon>Thermatribacter</taxon>
    </lineage>
</organism>
<evidence type="ECO:0000313" key="5">
    <source>
        <dbReference type="Proteomes" id="UP001461341"/>
    </source>
</evidence>